<dbReference type="RefSeq" id="WP_138677674.1">
    <property type="nucleotide sequence ID" value="NZ_JDST02000005.1"/>
</dbReference>
<keyword evidence="5" id="KW-1185">Reference proteome</keyword>
<feature type="compositionally biased region" description="Low complexity" evidence="1">
    <location>
        <begin position="88"/>
        <end position="100"/>
    </location>
</feature>
<dbReference type="InterPro" id="IPR007730">
    <property type="entry name" value="SPOR-like_dom"/>
</dbReference>
<name>A0A080MCZ0_9PROT</name>
<feature type="region of interest" description="Disordered" evidence="1">
    <location>
        <begin position="29"/>
        <end position="102"/>
    </location>
</feature>
<organism evidence="3 5">
    <name type="scientific">Candidatus Accumulibacter cognatus</name>
    <dbReference type="NCBI Taxonomy" id="2954383"/>
    <lineage>
        <taxon>Bacteria</taxon>
        <taxon>Pseudomonadati</taxon>
        <taxon>Pseudomonadota</taxon>
        <taxon>Betaproteobacteria</taxon>
        <taxon>Candidatus Accumulibacter</taxon>
    </lineage>
</organism>
<accession>A0A080MCZ0</accession>
<feature type="domain" description="SPOR" evidence="2">
    <location>
        <begin position="117"/>
        <end position="175"/>
    </location>
</feature>
<dbReference type="AlphaFoldDB" id="A0A080MCZ0"/>
<dbReference type="KEGG" id="acog:HWD57_15060"/>
<sequence length="184" mass="18855">MAVAAFLIVAALVTLIVLDYLSSQEEEMAAGPQFTQPVPVRKPSPSVETTPSPSELPPLEPRAAGPQAGGAALEKWLPVEPSPPASPPGDAAAAATASAPPVEPLATPMPRLLAGLVVQSGIVPDVRQAEAIQAKFAAEGIPASIEVRLQLGPFRTRAEAEVARQKIKGVGIDGLITVGKVSKP</sequence>
<dbReference type="Pfam" id="PF05036">
    <property type="entry name" value="SPOR"/>
    <property type="match status" value="1"/>
</dbReference>
<feature type="compositionally biased region" description="Low complexity" evidence="1">
    <location>
        <begin position="61"/>
        <end position="72"/>
    </location>
</feature>
<dbReference type="Proteomes" id="UP000021315">
    <property type="component" value="Unassembled WGS sequence"/>
</dbReference>
<dbReference type="Proteomes" id="UP000509684">
    <property type="component" value="Chromosome"/>
</dbReference>
<evidence type="ECO:0000313" key="5">
    <source>
        <dbReference type="Proteomes" id="UP000021315"/>
    </source>
</evidence>
<dbReference type="SUPFAM" id="SSF110997">
    <property type="entry name" value="Sporulation related repeat"/>
    <property type="match status" value="1"/>
</dbReference>
<dbReference type="GO" id="GO:0042834">
    <property type="term" value="F:peptidoglycan binding"/>
    <property type="evidence" value="ECO:0007669"/>
    <property type="project" value="InterPro"/>
</dbReference>
<feature type="compositionally biased region" description="Low complexity" evidence="1">
    <location>
        <begin position="43"/>
        <end position="53"/>
    </location>
</feature>
<gene>
    <name evidence="3" type="ORF">AW06_000306</name>
    <name evidence="4" type="ORF">HWD57_15060</name>
</gene>
<evidence type="ECO:0000313" key="6">
    <source>
        <dbReference type="Proteomes" id="UP000509684"/>
    </source>
</evidence>
<evidence type="ECO:0000313" key="3">
    <source>
        <dbReference type="EMBL" id="KFB78355.1"/>
    </source>
</evidence>
<dbReference type="InterPro" id="IPR036680">
    <property type="entry name" value="SPOR-like_sf"/>
</dbReference>
<dbReference type="Gene3D" id="3.30.70.1070">
    <property type="entry name" value="Sporulation related repeat"/>
    <property type="match status" value="1"/>
</dbReference>
<reference evidence="4 6" key="2">
    <citation type="journal article" date="2019" name="Microbiome">
        <title>Annotated bacterial chromosomes from frame-shift-corrected long-read metagenomic data.</title>
        <authorList>
            <person name="Arumugam K."/>
            <person name="Bagci C."/>
            <person name="Bessarab I."/>
            <person name="Beier S."/>
            <person name="Buchfink B."/>
            <person name="Gorska A."/>
            <person name="Qiu G."/>
            <person name="Huson D.H."/>
            <person name="Williams R.B.H."/>
        </authorList>
    </citation>
    <scope>NUCLEOTIDE SEQUENCE [LARGE SCALE GENOMIC DNA]</scope>
    <source>
        <strain evidence="4">SSA1</strain>
    </source>
</reference>
<dbReference type="EMBL" id="JDST02000005">
    <property type="protein sequence ID" value="KFB78355.1"/>
    <property type="molecule type" value="Genomic_DNA"/>
</dbReference>
<dbReference type="EMBL" id="CP058708">
    <property type="protein sequence ID" value="QLH50965.1"/>
    <property type="molecule type" value="Genomic_DNA"/>
</dbReference>
<accession>A0A7D5SMG4</accession>
<evidence type="ECO:0000256" key="1">
    <source>
        <dbReference type="SAM" id="MobiDB-lite"/>
    </source>
</evidence>
<dbReference type="STRING" id="1453999.AW06_000306"/>
<protein>
    <submittedName>
        <fullName evidence="4">SPOR domain-containing protein</fullName>
    </submittedName>
</protein>
<reference evidence="3 5" key="1">
    <citation type="submission" date="2014-02" db="EMBL/GenBank/DDBJ databases">
        <title>Expanding our view of genomic diversity in Candidatus Accumulibacter clades.</title>
        <authorList>
            <person name="Skennerton C.T."/>
            <person name="Barr J.J."/>
            <person name="Slater F.R."/>
            <person name="Bond P.L."/>
            <person name="Tyson G.W."/>
        </authorList>
    </citation>
    <scope>NUCLEOTIDE SEQUENCE [LARGE SCALE GENOMIC DNA]</scope>
    <source>
        <strain evidence="5">SK-02</strain>
    </source>
</reference>
<proteinExistence type="predicted"/>
<evidence type="ECO:0000313" key="4">
    <source>
        <dbReference type="EMBL" id="QLH50965.1"/>
    </source>
</evidence>
<evidence type="ECO:0000259" key="2">
    <source>
        <dbReference type="Pfam" id="PF05036"/>
    </source>
</evidence>
<reference evidence="4" key="3">
    <citation type="submission" date="2020-06" db="EMBL/GenBank/DDBJ databases">
        <authorList>
            <person name="Arumugam K."/>
            <person name="Besarab I."/>
            <person name="Haryono M."/>
            <person name="Bagci C."/>
            <person name="Beier S."/>
            <person name="Buchfink B."/>
            <person name="Gorska A."/>
            <person name="Qiu G."/>
            <person name="Huson D.H."/>
            <person name="Williams R.B."/>
        </authorList>
    </citation>
    <scope>NUCLEOTIDE SEQUENCE</scope>
    <source>
        <strain evidence="4">SSA1</strain>
    </source>
</reference>